<evidence type="ECO:0008006" key="5">
    <source>
        <dbReference type="Google" id="ProtNLM"/>
    </source>
</evidence>
<feature type="domain" description="TTI1 N-terminal TPR" evidence="1">
    <location>
        <begin position="213"/>
        <end position="463"/>
    </location>
</feature>
<evidence type="ECO:0000259" key="2">
    <source>
        <dbReference type="Pfam" id="PF24181"/>
    </source>
</evidence>
<dbReference type="PANTHER" id="PTHR18460:SF3">
    <property type="entry name" value="TELO2-INTERACTING PROTEIN 1 HOMOLOG"/>
    <property type="match status" value="1"/>
</dbReference>
<dbReference type="EMBL" id="BAABME010003923">
    <property type="protein sequence ID" value="GAA0160578.1"/>
    <property type="molecule type" value="Genomic_DNA"/>
</dbReference>
<dbReference type="Pfam" id="PF24181">
    <property type="entry name" value="TPR_TTI1_C"/>
    <property type="match status" value="1"/>
</dbReference>
<dbReference type="Pfam" id="PF24173">
    <property type="entry name" value="TPR_TTI1_N"/>
    <property type="match status" value="1"/>
</dbReference>
<accession>A0AAV3QDF8</accession>
<dbReference type="InterPro" id="IPR057567">
    <property type="entry name" value="TPR_TTI1_C"/>
</dbReference>
<evidence type="ECO:0000313" key="3">
    <source>
        <dbReference type="EMBL" id="GAA0160578.1"/>
    </source>
</evidence>
<feature type="domain" description="TTI1 C-terminal TPR" evidence="2">
    <location>
        <begin position="1043"/>
        <end position="1270"/>
    </location>
</feature>
<dbReference type="Pfam" id="PF21547">
    <property type="entry name" value="TTI1"/>
    <property type="match status" value="1"/>
</dbReference>
<dbReference type="InterPro" id="IPR057566">
    <property type="entry name" value="TPR_TTI1_N"/>
</dbReference>
<dbReference type="InterPro" id="IPR016024">
    <property type="entry name" value="ARM-type_fold"/>
</dbReference>
<keyword evidence="4" id="KW-1185">Reference proteome</keyword>
<organism evidence="3 4">
    <name type="scientific">Lithospermum erythrorhizon</name>
    <name type="common">Purple gromwell</name>
    <name type="synonym">Lithospermum officinale var. erythrorhizon</name>
    <dbReference type="NCBI Taxonomy" id="34254"/>
    <lineage>
        <taxon>Eukaryota</taxon>
        <taxon>Viridiplantae</taxon>
        <taxon>Streptophyta</taxon>
        <taxon>Embryophyta</taxon>
        <taxon>Tracheophyta</taxon>
        <taxon>Spermatophyta</taxon>
        <taxon>Magnoliopsida</taxon>
        <taxon>eudicotyledons</taxon>
        <taxon>Gunneridae</taxon>
        <taxon>Pentapetalae</taxon>
        <taxon>asterids</taxon>
        <taxon>lamiids</taxon>
        <taxon>Boraginales</taxon>
        <taxon>Boraginaceae</taxon>
        <taxon>Boraginoideae</taxon>
        <taxon>Lithospermeae</taxon>
        <taxon>Lithospermum</taxon>
    </lineage>
</organism>
<evidence type="ECO:0000259" key="1">
    <source>
        <dbReference type="Pfam" id="PF24173"/>
    </source>
</evidence>
<dbReference type="GO" id="GO:0005737">
    <property type="term" value="C:cytoplasm"/>
    <property type="evidence" value="ECO:0007669"/>
    <property type="project" value="TreeGrafter"/>
</dbReference>
<dbReference type="PANTHER" id="PTHR18460">
    <property type="entry name" value="TEL2 INTERACTING PROTEIN 1 TTI1 FAMILY MEMBER"/>
    <property type="match status" value="1"/>
</dbReference>
<sequence length="1337" mass="147929">MEKIAEIQSKLNSMSVDHQVEEEVKINIFEELKQYNIQLLLLLQNPKYQFPNKLLHLLRKSHSSALKPFFDYTLFPLLILLDAAVNSRSRKVSSEGPFFSETPEPMMEVSDAVAEGIICCLEELLKKCPLGSVNQMIVILKKLTSGALLSPVDASEEFREGVIRCFKALLLNLHVCSDKSCLCKQVRGSSTQHDVAKGSHGSREGECLLAFLQSESASPAIGHWLSLLLKAADDEAARGHRGSAALRVEAFKTLRVLIAKVGSADALAFFLPGVVSQIGKVLQVSKSMISGASGSTEALDQAIRGLAEIIGAVLNDYVNVTSLHVLDETAYIGHKTVDHTASVLDKLRHLSNKGLVQSENTKGTESNDRNNFVSALIEKENTNSDHFKKSLRVDRTKDWIATTSANVDKLLSATFPHLCLNPSKKVRKGLLAAIKALLTLCRDTLKQSRSMFLECLCILVCDDAGDVSSAAQVVLQFLLSSKDQCIIHDVAEVISRLIKKLPKILLGGDESIRLSHLQKLLVLIYFSGPRLVCDQLQSPVAAAQFLDLLALCFSHNSLFAGSLEKIVVARDSSRYIPSIAEMNSCSHTKSMGPNFSVVQEKMLVQASDTARYESEFPRMPPWFIHVGSEKLYQVLAGIIRLVGISVFAEGSLSLIIDIPLGYLRNLVLELRSRAYSKENWQSWYSRTDTEKLVRQASTAACILNEMIHSLSNEAITTFDRIVQKTGNYERCETEPDESIWKISQRRGARSHLVECIGNILHEYLSTEIWGLPVEIATPIQSSHEDGEISLHFFHDNAMLHQVITEGIGVFNICLGQEFSSCGFLHSSLMKLLENLICANFQVKSASDAVLHVISTTHGYPSVGHLVLANSDSIIDAICRQLRHLDLNPHIPNVLAALLSQIGVADKILPLLDEPMRAVSMELEILGRHQHPELTIPFLKALAEIAKASKHEALVLPNQAELFLKNVEIKVSDILREKQPEAEKSQCTCNYNQMMSMEPRKENDYDLMQMEFWETIIFKLNDSKRYRMTIGSLGGSCLAAATPLLASANPATCLIALDIIEDGILMVSKVEEAHKHEKNAKGAIEPLLELLSFYNLMDTLNAAEDETVENRLLPAINKVWPFLISCVRQNNPVAVRKCSRVISNAVQICGGDFFSRRFQNDGIHFWRLLSTSPFQKKSISKAHSLLLPYRKNKASSENSFSEITNLKVQVAILDMISELARNKRSASALKVVLKKISGIVVGIACSGVKGLQEASIQALKGLSSIDADLIWLLVADVYYSLTRKDKPAPPSTEFPHLSQILPSPSSSKGYLYVLYGGQSYGLDIDFSAVEKVFNTLHT</sequence>
<dbReference type="InterPro" id="IPR049362">
    <property type="entry name" value="TTI1_rpt"/>
</dbReference>
<reference evidence="3 4" key="1">
    <citation type="submission" date="2024-01" db="EMBL/GenBank/DDBJ databases">
        <title>The complete chloroplast genome sequence of Lithospermum erythrorhizon: insights into the phylogenetic relationship among Boraginaceae species and the maternal lineages of purple gromwells.</title>
        <authorList>
            <person name="Okada T."/>
            <person name="Watanabe K."/>
        </authorList>
    </citation>
    <scope>NUCLEOTIDE SEQUENCE [LARGE SCALE GENOMIC DNA]</scope>
</reference>
<proteinExistence type="predicted"/>
<evidence type="ECO:0000313" key="4">
    <source>
        <dbReference type="Proteomes" id="UP001454036"/>
    </source>
</evidence>
<name>A0AAV3QDF8_LITER</name>
<comment type="caution">
    <text evidence="3">The sequence shown here is derived from an EMBL/GenBank/DDBJ whole genome shotgun (WGS) entry which is preliminary data.</text>
</comment>
<protein>
    <recommendedName>
        <fullName evidence="5">ARM repeat superfamily protein</fullName>
    </recommendedName>
</protein>
<dbReference type="Proteomes" id="UP001454036">
    <property type="component" value="Unassembled WGS sequence"/>
</dbReference>
<gene>
    <name evidence="3" type="ORF">LIER_17099</name>
</gene>
<dbReference type="SUPFAM" id="SSF48371">
    <property type="entry name" value="ARM repeat"/>
    <property type="match status" value="1"/>
</dbReference>
<dbReference type="InterPro" id="IPR052587">
    <property type="entry name" value="TELO2-interacting_protein_1"/>
</dbReference>